<dbReference type="InterPro" id="IPR003870">
    <property type="entry name" value="DUF222"/>
</dbReference>
<sequence length="438" mass="47893">MTLLASIEDHDESAQLASIVDELREAEEEIAILEAVKVAQLAGAMRIALRRMEGKHATQRARELELRSVAAEIGAAVRWSDRVAQARMSDALDLVERFPATIDALTTGRITARHAAVIQDAGCVLTDDTDRAAFEQVVVEWAAAETVARTRDYARGLAEHLHPESITTRFERAEKARTVTLSELHDGLAKLEIIGPTALLHGIHDRLTQQARAIRATTTQPGEEPRVVDAEPAVVDTRTLDQIRADLVCDMLLTGQPTIDHTTDILPGGLGAIRASVHVTVPALTAAGIADRGASIDGTSPIDADTARQLMATAPGWDRILTHPVTGMVLAVDRYRPGTILERFLAARDIHCRFPGCRQPARRCDHDHNLDWALGGRTTVGNLACLCKRHHTLKTETEWTAAQEPDGTIRWTSPLHRRYTDKAPPRVAFVPDADPPPF</sequence>
<dbReference type="AlphaFoldDB" id="A0A5J6L3S3"/>
<evidence type="ECO:0000313" key="3">
    <source>
        <dbReference type="Proteomes" id="UP000325516"/>
    </source>
</evidence>
<evidence type="ECO:0000259" key="1">
    <source>
        <dbReference type="SMART" id="SM00507"/>
    </source>
</evidence>
<feature type="domain" description="HNH nuclease" evidence="1">
    <location>
        <begin position="340"/>
        <end position="392"/>
    </location>
</feature>
<gene>
    <name evidence="2" type="ORF">F6J85_07665</name>
</gene>
<accession>A0A5J6L3S3</accession>
<dbReference type="InterPro" id="IPR003615">
    <property type="entry name" value="HNH_nuc"/>
</dbReference>
<dbReference type="EMBL" id="CP044232">
    <property type="protein sequence ID" value="QEW02992.1"/>
    <property type="molecule type" value="Genomic_DNA"/>
</dbReference>
<dbReference type="SMART" id="SM00507">
    <property type="entry name" value="HNHc"/>
    <property type="match status" value="1"/>
</dbReference>
<protein>
    <submittedName>
        <fullName evidence="2">DUF222 domain-containing protein</fullName>
    </submittedName>
</protein>
<evidence type="ECO:0000313" key="2">
    <source>
        <dbReference type="EMBL" id="QEW02992.1"/>
    </source>
</evidence>
<reference evidence="3" key="1">
    <citation type="submission" date="2019-09" db="EMBL/GenBank/DDBJ databases">
        <title>Mumia zhuanghuii sp. nov. isolated from the intestinal contents of plateau pika (Ochotona curzoniae) in the Qinghai-Tibet plateau of China.</title>
        <authorList>
            <person name="Tian Z."/>
        </authorList>
    </citation>
    <scope>NUCLEOTIDE SEQUENCE [LARGE SCALE GENOMIC DNA]</scope>
    <source>
        <strain evidence="3">L-031</strain>
    </source>
</reference>
<dbReference type="RefSeq" id="WP_150924493.1">
    <property type="nucleotide sequence ID" value="NZ_CP044232.1"/>
</dbReference>
<dbReference type="Gene3D" id="1.10.30.50">
    <property type="match status" value="1"/>
</dbReference>
<dbReference type="CDD" id="cd00085">
    <property type="entry name" value="HNHc"/>
    <property type="match status" value="1"/>
</dbReference>
<organism evidence="2 3">
    <name type="scientific">Microbacterium lushaniae</name>
    <dbReference type="NCBI Taxonomy" id="2614639"/>
    <lineage>
        <taxon>Bacteria</taxon>
        <taxon>Bacillati</taxon>
        <taxon>Actinomycetota</taxon>
        <taxon>Actinomycetes</taxon>
        <taxon>Micrococcales</taxon>
        <taxon>Microbacteriaceae</taxon>
        <taxon>Microbacterium</taxon>
    </lineage>
</organism>
<keyword evidence="3" id="KW-1185">Reference proteome</keyword>
<dbReference type="Proteomes" id="UP000325516">
    <property type="component" value="Chromosome"/>
</dbReference>
<name>A0A5J6L3S3_9MICO</name>
<dbReference type="KEGG" id="mlz:F6J85_07665"/>
<proteinExistence type="predicted"/>
<dbReference type="Pfam" id="PF02720">
    <property type="entry name" value="DUF222"/>
    <property type="match status" value="1"/>
</dbReference>